<protein>
    <submittedName>
        <fullName evidence="1">Uncharacterized protein</fullName>
    </submittedName>
</protein>
<dbReference type="Proteomes" id="UP000269154">
    <property type="component" value="Unassembled WGS sequence"/>
</dbReference>
<gene>
    <name evidence="1" type="ORF">D5R40_32540</name>
</gene>
<dbReference type="EMBL" id="RCBY01000447">
    <property type="protein sequence ID" value="RQH19356.1"/>
    <property type="molecule type" value="Genomic_DNA"/>
</dbReference>
<reference evidence="1 2" key="1">
    <citation type="journal article" date="2018" name="ACS Chem. Biol.">
        <title>Ketoreductase domain dysfunction expands chemodiversity: malyngamide biosynthesis in the cyanobacterium Okeania hirsuta.</title>
        <authorList>
            <person name="Moss N.A."/>
            <person name="Leao T."/>
            <person name="Rankin M."/>
            <person name="McCullough T.M."/>
            <person name="Qu P."/>
            <person name="Korobeynikov A."/>
            <person name="Smith J.L."/>
            <person name="Gerwick L."/>
            <person name="Gerwick W.H."/>
        </authorList>
    </citation>
    <scope>NUCLEOTIDE SEQUENCE [LARGE SCALE GENOMIC DNA]</scope>
    <source>
        <strain evidence="1 2">PAB10Feb10-1</strain>
    </source>
</reference>
<evidence type="ECO:0000313" key="1">
    <source>
        <dbReference type="EMBL" id="RQH19356.1"/>
    </source>
</evidence>
<keyword evidence="2" id="KW-1185">Reference proteome</keyword>
<accession>A0A3N6PTP4</accession>
<proteinExistence type="predicted"/>
<comment type="caution">
    <text evidence="1">The sequence shown here is derived from an EMBL/GenBank/DDBJ whole genome shotgun (WGS) entry which is preliminary data.</text>
</comment>
<evidence type="ECO:0000313" key="2">
    <source>
        <dbReference type="Proteomes" id="UP000269154"/>
    </source>
</evidence>
<dbReference type="AlphaFoldDB" id="A0A3N6PTP4"/>
<sequence length="65" mass="7324">MQVTINKFSPFFGPFLKGEKGENAWILFRVRAKTGLFSPGWGIIATWGNYIIKMGFSPKVFPIQG</sequence>
<organism evidence="1 2">
    <name type="scientific">Okeania hirsuta</name>
    <dbReference type="NCBI Taxonomy" id="1458930"/>
    <lineage>
        <taxon>Bacteria</taxon>
        <taxon>Bacillati</taxon>
        <taxon>Cyanobacteriota</taxon>
        <taxon>Cyanophyceae</taxon>
        <taxon>Oscillatoriophycideae</taxon>
        <taxon>Oscillatoriales</taxon>
        <taxon>Microcoleaceae</taxon>
        <taxon>Okeania</taxon>
    </lineage>
</organism>
<name>A0A3N6PTP4_9CYAN</name>